<name>A0A0R1R9L4_9LACO</name>
<dbReference type="PATRIC" id="fig|1114972.6.peg.826"/>
<dbReference type="CDD" id="cd00077">
    <property type="entry name" value="HDc"/>
    <property type="match status" value="1"/>
</dbReference>
<dbReference type="PANTHER" id="PTHR33594">
    <property type="entry name" value="SUPERFAMILY HYDROLASE, PUTATIVE (AFU_ORTHOLOGUE AFUA_1G03035)-RELATED"/>
    <property type="match status" value="1"/>
</dbReference>
<dbReference type="AlphaFoldDB" id="A0A0R1R9L4"/>
<reference evidence="2 3" key="1">
    <citation type="journal article" date="2015" name="Genome Announc.">
        <title>Expanding the biotechnology potential of lactobacilli through comparative genomics of 213 strains and associated genera.</title>
        <authorList>
            <person name="Sun Z."/>
            <person name="Harris H.M."/>
            <person name="McCann A."/>
            <person name="Guo C."/>
            <person name="Argimon S."/>
            <person name="Zhang W."/>
            <person name="Yang X."/>
            <person name="Jeffery I.B."/>
            <person name="Cooney J.C."/>
            <person name="Kagawa T.F."/>
            <person name="Liu W."/>
            <person name="Song Y."/>
            <person name="Salvetti E."/>
            <person name="Wrobel A."/>
            <person name="Rasinkangas P."/>
            <person name="Parkhill J."/>
            <person name="Rea M.C."/>
            <person name="O'Sullivan O."/>
            <person name="Ritari J."/>
            <person name="Douillard F.P."/>
            <person name="Paul Ross R."/>
            <person name="Yang R."/>
            <person name="Briner A.E."/>
            <person name="Felis G.E."/>
            <person name="de Vos W.M."/>
            <person name="Barrangou R."/>
            <person name="Klaenhammer T.R."/>
            <person name="Caufield P.W."/>
            <person name="Cui Y."/>
            <person name="Zhang H."/>
            <person name="O'Toole P.W."/>
        </authorList>
    </citation>
    <scope>NUCLEOTIDE SEQUENCE [LARGE SCALE GENOMIC DNA]</scope>
    <source>
        <strain evidence="2 3">DSM 15814</strain>
    </source>
</reference>
<dbReference type="SMART" id="SM00471">
    <property type="entry name" value="HDc"/>
    <property type="match status" value="1"/>
</dbReference>
<dbReference type="OrthoDB" id="9797344at2"/>
<dbReference type="STRING" id="1114972.FD35_GL000820"/>
<proteinExistence type="predicted"/>
<gene>
    <name evidence="2" type="ORF">FD35_GL000820</name>
</gene>
<dbReference type="GO" id="GO:0016787">
    <property type="term" value="F:hydrolase activity"/>
    <property type="evidence" value="ECO:0007669"/>
    <property type="project" value="UniProtKB-KW"/>
</dbReference>
<dbReference type="Gene3D" id="1.10.472.50">
    <property type="entry name" value="HD-domain/PDEase-like"/>
    <property type="match status" value="1"/>
</dbReference>
<organism evidence="2 3">
    <name type="scientific">Furfurilactobacillus rossiae DSM 15814</name>
    <dbReference type="NCBI Taxonomy" id="1114972"/>
    <lineage>
        <taxon>Bacteria</taxon>
        <taxon>Bacillati</taxon>
        <taxon>Bacillota</taxon>
        <taxon>Bacilli</taxon>
        <taxon>Lactobacillales</taxon>
        <taxon>Lactobacillaceae</taxon>
        <taxon>Furfurilactobacillus</taxon>
    </lineage>
</organism>
<evidence type="ECO:0000313" key="3">
    <source>
        <dbReference type="Proteomes" id="UP000051999"/>
    </source>
</evidence>
<evidence type="ECO:0000313" key="2">
    <source>
        <dbReference type="EMBL" id="KRL53853.1"/>
    </source>
</evidence>
<keyword evidence="2" id="KW-0378">Hydrolase</keyword>
<dbReference type="SUPFAM" id="SSF109604">
    <property type="entry name" value="HD-domain/PDEase-like"/>
    <property type="match status" value="1"/>
</dbReference>
<dbReference type="PANTHER" id="PTHR33594:SF1">
    <property type="entry name" value="HD_PDEASE DOMAIN-CONTAINING PROTEIN"/>
    <property type="match status" value="1"/>
</dbReference>
<comment type="caution">
    <text evidence="2">The sequence shown here is derived from an EMBL/GenBank/DDBJ whole genome shotgun (WGS) entry which is preliminary data.</text>
</comment>
<keyword evidence="3" id="KW-1185">Reference proteome</keyword>
<accession>A0A0R1R9L4</accession>
<dbReference type="EMBL" id="AZFF01000014">
    <property type="protein sequence ID" value="KRL53853.1"/>
    <property type="molecule type" value="Genomic_DNA"/>
</dbReference>
<protein>
    <submittedName>
        <fullName evidence="2">Hydrolase</fullName>
    </submittedName>
</protein>
<dbReference type="InterPro" id="IPR006674">
    <property type="entry name" value="HD_domain"/>
</dbReference>
<dbReference type="InterPro" id="IPR003607">
    <property type="entry name" value="HD/PDEase_dom"/>
</dbReference>
<dbReference type="Pfam" id="PF01966">
    <property type="entry name" value="HD"/>
    <property type="match status" value="1"/>
</dbReference>
<dbReference type="Gene3D" id="1.20.58.1910">
    <property type="match status" value="1"/>
</dbReference>
<dbReference type="RefSeq" id="WP_017261557.1">
    <property type="nucleotide sequence ID" value="NZ_AUAW01000017.1"/>
</dbReference>
<dbReference type="eggNOG" id="COG1418">
    <property type="taxonomic scope" value="Bacteria"/>
</dbReference>
<feature type="domain" description="HD/PDEase" evidence="1">
    <location>
        <begin position="28"/>
        <end position="144"/>
    </location>
</feature>
<evidence type="ECO:0000259" key="1">
    <source>
        <dbReference type="SMART" id="SM00471"/>
    </source>
</evidence>
<sequence>MAEGLTPAEQTQLDKIESYARQQLGSDRSGHDFFHLERVAKLADRIELIEQTGQRFIVLAAAYLHDVIDDKLVEDPEAAHAALKEQLSSWDVNEDNVAAIFAIIDHMSFSKNLGQHQALSPAGQIVQDADRMDAIGAIGIARTLTYGGHHDRVLYDPEIEPRHDMTKAEYRKADGTTINHFYEKLLLIKDQMNTVTARKMAEQRQRVMLDFLREFKQEWNGEA</sequence>
<dbReference type="Proteomes" id="UP000051999">
    <property type="component" value="Unassembled WGS sequence"/>
</dbReference>